<comment type="caution">
    <text evidence="1">The sequence shown here is derived from an EMBL/GenBank/DDBJ whole genome shotgun (WGS) entry which is preliminary data.</text>
</comment>
<dbReference type="AlphaFoldDB" id="A0A414PX67"/>
<dbReference type="EMBL" id="QRHL01000005">
    <property type="protein sequence ID" value="RHF73154.1"/>
    <property type="molecule type" value="Genomic_DNA"/>
</dbReference>
<dbReference type="Proteomes" id="UP000284676">
    <property type="component" value="Unassembled WGS sequence"/>
</dbReference>
<organism evidence="1 2">
    <name type="scientific">Fusobacterium mortiferum</name>
    <dbReference type="NCBI Taxonomy" id="850"/>
    <lineage>
        <taxon>Bacteria</taxon>
        <taxon>Fusobacteriati</taxon>
        <taxon>Fusobacteriota</taxon>
        <taxon>Fusobacteriia</taxon>
        <taxon>Fusobacteriales</taxon>
        <taxon>Fusobacteriaceae</taxon>
        <taxon>Fusobacterium</taxon>
    </lineage>
</organism>
<gene>
    <name evidence="1" type="ORF">DW663_04715</name>
</gene>
<dbReference type="RefSeq" id="WP_118127158.1">
    <property type="nucleotide sequence ID" value="NZ_CAEUHP010000001.1"/>
</dbReference>
<evidence type="ECO:0000313" key="1">
    <source>
        <dbReference type="EMBL" id="RHF73154.1"/>
    </source>
</evidence>
<reference evidence="1 2" key="1">
    <citation type="submission" date="2018-08" db="EMBL/GenBank/DDBJ databases">
        <title>A genome reference for cultivated species of the human gut microbiota.</title>
        <authorList>
            <person name="Zou Y."/>
            <person name="Xue W."/>
            <person name="Luo G."/>
        </authorList>
    </citation>
    <scope>NUCLEOTIDE SEQUENCE [LARGE SCALE GENOMIC DNA]</scope>
    <source>
        <strain evidence="1 2">AM25-1</strain>
    </source>
</reference>
<protein>
    <submittedName>
        <fullName evidence="1">Uncharacterized protein</fullName>
    </submittedName>
</protein>
<accession>A0A414PX67</accession>
<evidence type="ECO:0000313" key="2">
    <source>
        <dbReference type="Proteomes" id="UP000284676"/>
    </source>
</evidence>
<name>A0A414PX67_FUSMR</name>
<sequence length="62" mass="7407">MIQKYQSELDKILISCNICKAKLCNSCPNGKRKRYLKEELKKLLPQQETFLEKIKKFFNLNN</sequence>
<proteinExistence type="predicted"/>